<feature type="domain" description="ChrR-like cupin" evidence="1">
    <location>
        <begin position="18"/>
        <end position="108"/>
    </location>
</feature>
<evidence type="ECO:0000313" key="2">
    <source>
        <dbReference type="EMBL" id="GEB19039.1"/>
    </source>
</evidence>
<comment type="caution">
    <text evidence="2">The sequence shown here is derived from an EMBL/GenBank/DDBJ whole genome shotgun (WGS) entry which is preliminary data.</text>
</comment>
<organism evidence="2 3">
    <name type="scientific">Paenarthrobacter aurescens</name>
    <name type="common">Arthrobacter aurescens</name>
    <dbReference type="NCBI Taxonomy" id="43663"/>
    <lineage>
        <taxon>Bacteria</taxon>
        <taxon>Bacillati</taxon>
        <taxon>Actinomycetota</taxon>
        <taxon>Actinomycetes</taxon>
        <taxon>Micrococcales</taxon>
        <taxon>Micrococcaceae</taxon>
        <taxon>Paenarthrobacter</taxon>
    </lineage>
</organism>
<gene>
    <name evidence="2" type="ORF">AAU01_17940</name>
</gene>
<dbReference type="AlphaFoldDB" id="A0A4Y3NJZ8"/>
<sequence>MAKPEVEFTPVTSVDFAPCNPHIEGLSEAILARDSENDSVTRILKFEPGTDTSPNGVLTHEFWEEVFIFEGSFVDQRLGKTFKAGDWATRPPGMEHGPWVSEHGAKMFEVRYYTDPAHTERSN</sequence>
<dbReference type="InterPro" id="IPR011051">
    <property type="entry name" value="RmlC_Cupin_sf"/>
</dbReference>
<dbReference type="RefSeq" id="WP_141283298.1">
    <property type="nucleotide sequence ID" value="NZ_BAAAWK010000001.1"/>
</dbReference>
<name>A0A4Y3NJZ8_PAEAU</name>
<dbReference type="Gene3D" id="2.60.120.10">
    <property type="entry name" value="Jelly Rolls"/>
    <property type="match status" value="1"/>
</dbReference>
<evidence type="ECO:0000313" key="3">
    <source>
        <dbReference type="Proteomes" id="UP000317715"/>
    </source>
</evidence>
<accession>A0A4Y3NJZ8</accession>
<evidence type="ECO:0000259" key="1">
    <source>
        <dbReference type="Pfam" id="PF12973"/>
    </source>
</evidence>
<dbReference type="OrthoDB" id="9793147at2"/>
<proteinExistence type="predicted"/>
<dbReference type="Proteomes" id="UP000317715">
    <property type="component" value="Unassembled WGS sequence"/>
</dbReference>
<dbReference type="Pfam" id="PF12973">
    <property type="entry name" value="Cupin_7"/>
    <property type="match status" value="1"/>
</dbReference>
<dbReference type="InterPro" id="IPR014710">
    <property type="entry name" value="RmlC-like_jellyroll"/>
</dbReference>
<reference evidence="2 3" key="1">
    <citation type="submission" date="2019-06" db="EMBL/GenBank/DDBJ databases">
        <title>Whole genome shotgun sequence of Paenarthrobacter aurescens NBRC 12136.</title>
        <authorList>
            <person name="Hosoyama A."/>
            <person name="Uohara A."/>
            <person name="Ohji S."/>
            <person name="Ichikawa N."/>
        </authorList>
    </citation>
    <scope>NUCLEOTIDE SEQUENCE [LARGE SCALE GENOMIC DNA]</scope>
    <source>
        <strain evidence="2 3">NBRC 12136</strain>
    </source>
</reference>
<dbReference type="InterPro" id="IPR025979">
    <property type="entry name" value="ChrR-like_cupin_dom"/>
</dbReference>
<dbReference type="SUPFAM" id="SSF51182">
    <property type="entry name" value="RmlC-like cupins"/>
    <property type="match status" value="1"/>
</dbReference>
<dbReference type="GeneID" id="97299617"/>
<keyword evidence="3" id="KW-1185">Reference proteome</keyword>
<protein>
    <recommendedName>
        <fullName evidence="1">ChrR-like cupin domain-containing protein</fullName>
    </recommendedName>
</protein>
<dbReference type="EMBL" id="BJMD01000009">
    <property type="protein sequence ID" value="GEB19039.1"/>
    <property type="molecule type" value="Genomic_DNA"/>
</dbReference>